<dbReference type="AlphaFoldDB" id="A0A023FZ22"/>
<feature type="chain" id="PRO_5001517804" evidence="1">
    <location>
        <begin position="22"/>
        <end position="98"/>
    </location>
</feature>
<proteinExistence type="evidence at transcript level"/>
<name>A0A023FZ22_AMBPA</name>
<sequence>MKYPLLFILSVVGSLHKIASGSHSYDACHQSCHTDRKVYCPTGCSCAEYGTGHYQGRGICVLKPGWTSERVQAEIDAQEVVETVVEVGGQLVKKVLKN</sequence>
<reference evidence="2" key="1">
    <citation type="submission" date="2014-03" db="EMBL/GenBank/DDBJ databases">
        <title>The sialotranscriptome of Amblyomma triste, Amblyomma parvum and Amblyomma cajennense ticks, uncovered by 454-based RNA-seq.</title>
        <authorList>
            <person name="Garcia G.R."/>
            <person name="Gardinassi L.G."/>
            <person name="Ribeiro J.M."/>
            <person name="Anatrielo E."/>
            <person name="Ferreira B.R."/>
            <person name="Moreira H.N."/>
            <person name="Mafra C."/>
            <person name="Olegario M.M."/>
            <person name="Szabo P.J."/>
            <person name="Miranda-Santos I.K."/>
            <person name="Maruyama S.R."/>
        </authorList>
    </citation>
    <scope>NUCLEOTIDE SEQUENCE</scope>
    <source>
        <strain evidence="2">Araguapaz</strain>
        <tissue evidence="2">Salivary glands</tissue>
    </source>
</reference>
<dbReference type="EMBL" id="GBBL01000194">
    <property type="protein sequence ID" value="JAC27126.1"/>
    <property type="molecule type" value="mRNA"/>
</dbReference>
<feature type="signal peptide" evidence="1">
    <location>
        <begin position="1"/>
        <end position="21"/>
    </location>
</feature>
<accession>A0A023FZ22</accession>
<organism evidence="2">
    <name type="scientific">Amblyomma parvum</name>
    <name type="common">South American tick</name>
    <dbReference type="NCBI Taxonomy" id="251391"/>
    <lineage>
        <taxon>Eukaryota</taxon>
        <taxon>Metazoa</taxon>
        <taxon>Ecdysozoa</taxon>
        <taxon>Arthropoda</taxon>
        <taxon>Chelicerata</taxon>
        <taxon>Arachnida</taxon>
        <taxon>Acari</taxon>
        <taxon>Parasitiformes</taxon>
        <taxon>Ixodida</taxon>
        <taxon>Ixodoidea</taxon>
        <taxon>Ixodidae</taxon>
        <taxon>Amblyomminae</taxon>
        <taxon>Amblyomma</taxon>
    </lineage>
</organism>
<keyword evidence="1" id="KW-0732">Signal</keyword>
<protein>
    <submittedName>
        <fullName evidence="2">Putative secreted protein</fullName>
    </submittedName>
</protein>
<evidence type="ECO:0000256" key="1">
    <source>
        <dbReference type="SAM" id="SignalP"/>
    </source>
</evidence>
<evidence type="ECO:0000313" key="2">
    <source>
        <dbReference type="EMBL" id="JAC27126.1"/>
    </source>
</evidence>